<dbReference type="SUPFAM" id="SSF48452">
    <property type="entry name" value="TPR-like"/>
    <property type="match status" value="1"/>
</dbReference>
<keyword evidence="1" id="KW-0449">Lipoprotein</keyword>
<sequence length="516" mass="58034">MNNKILTIITVITLIFSAGCEDYLDVNKDPNVLSDIPDSKALLPGAQIGIGNQLMGWDFGFAGAYWVQYWTQNYTASQFKALCEYRETSFEDTYEELTAGVLNDLKRIKMMSDNDQGRGKYFVAEALSLFTWQIVTDVWGDVPYFEALRGSEGIDSPEFDAQKEIYADLISRINTLLEMDLTDASLDGHFDFIFSGDLSKWRLFANSLKLKLMLRLSETEGYNNAEVLSFVENNEFLTSESAKIDESTWDDGQEGKRHPMREFEAGGASNLSTNVIGCKTFVDYLQQNADPRLNTVFSPAGGGFEGAFFGDFDSKEDSDADGTIDEEEAYCEADFAGDMDLILMSAWEVNFNIAEVYVRAGENEMAGDYYEAGVMSSLEQHGISNTEILEENSDNEEVNPGYAMWHDMEKEEGIRQIAMQRWVASANYQHLEAFLERNRNKYPSVNDINIAADRQYANNNFPVGQLTVSVNGRAKTNGQLPASPIYPSDVLTRNVNAPGQKTDLLEKVWWNQKTDK</sequence>
<dbReference type="InterPro" id="IPR011990">
    <property type="entry name" value="TPR-like_helical_dom_sf"/>
</dbReference>
<accession>A0A2U2B3E7</accession>
<dbReference type="RefSeq" id="WP_109266278.1">
    <property type="nucleotide sequence ID" value="NZ_QEWP01000033.1"/>
</dbReference>
<name>A0A2U2B3E7_9BACT</name>
<proteinExistence type="predicted"/>
<evidence type="ECO:0000313" key="1">
    <source>
        <dbReference type="EMBL" id="PWD97557.1"/>
    </source>
</evidence>
<dbReference type="AlphaFoldDB" id="A0A2U2B3E7"/>
<dbReference type="InterPro" id="IPR041662">
    <property type="entry name" value="SusD-like_2"/>
</dbReference>
<gene>
    <name evidence="1" type="ORF">DDZ16_20130</name>
</gene>
<evidence type="ECO:0000313" key="2">
    <source>
        <dbReference type="Proteomes" id="UP000244956"/>
    </source>
</evidence>
<reference evidence="1 2" key="1">
    <citation type="submission" date="2018-05" db="EMBL/GenBank/DDBJ databases">
        <title>Marinilabilia rubrum sp. nov., isolated from saltern sediment.</title>
        <authorList>
            <person name="Zhang R."/>
        </authorList>
    </citation>
    <scope>NUCLEOTIDE SEQUENCE [LARGE SCALE GENOMIC DNA]</scope>
    <source>
        <strain evidence="1 2">WTE16</strain>
    </source>
</reference>
<dbReference type="Proteomes" id="UP000244956">
    <property type="component" value="Unassembled WGS sequence"/>
</dbReference>
<dbReference type="PROSITE" id="PS51257">
    <property type="entry name" value="PROKAR_LIPOPROTEIN"/>
    <property type="match status" value="1"/>
</dbReference>
<dbReference type="Gene3D" id="1.25.40.390">
    <property type="match status" value="1"/>
</dbReference>
<protein>
    <submittedName>
        <fullName evidence="1">SusD/RagB family nutrient-binding outer membrane lipoprotein</fullName>
    </submittedName>
</protein>
<dbReference type="OrthoDB" id="1387301at2"/>
<keyword evidence="2" id="KW-1185">Reference proteome</keyword>
<dbReference type="EMBL" id="QEWP01000033">
    <property type="protein sequence ID" value="PWD97557.1"/>
    <property type="molecule type" value="Genomic_DNA"/>
</dbReference>
<organism evidence="1 2">
    <name type="scientific">Marinilabilia rubra</name>
    <dbReference type="NCBI Taxonomy" id="2162893"/>
    <lineage>
        <taxon>Bacteria</taxon>
        <taxon>Pseudomonadati</taxon>
        <taxon>Bacteroidota</taxon>
        <taxon>Bacteroidia</taxon>
        <taxon>Marinilabiliales</taxon>
        <taxon>Marinilabiliaceae</taxon>
        <taxon>Marinilabilia</taxon>
    </lineage>
</organism>
<comment type="caution">
    <text evidence="1">The sequence shown here is derived from an EMBL/GenBank/DDBJ whole genome shotgun (WGS) entry which is preliminary data.</text>
</comment>
<dbReference type="Pfam" id="PF12771">
    <property type="entry name" value="SusD-like_2"/>
    <property type="match status" value="1"/>
</dbReference>